<feature type="chain" id="PRO_5007292965" evidence="2">
    <location>
        <begin position="18"/>
        <end position="407"/>
    </location>
</feature>
<organism evidence="3 4">
    <name type="scientific">Microdochium bolleyi</name>
    <dbReference type="NCBI Taxonomy" id="196109"/>
    <lineage>
        <taxon>Eukaryota</taxon>
        <taxon>Fungi</taxon>
        <taxon>Dikarya</taxon>
        <taxon>Ascomycota</taxon>
        <taxon>Pezizomycotina</taxon>
        <taxon>Sordariomycetes</taxon>
        <taxon>Xylariomycetidae</taxon>
        <taxon>Xylariales</taxon>
        <taxon>Microdochiaceae</taxon>
        <taxon>Microdochium</taxon>
    </lineage>
</organism>
<accession>A0A136IQ87</accession>
<dbReference type="InParanoid" id="A0A136IQ87"/>
<feature type="region of interest" description="Disordered" evidence="1">
    <location>
        <begin position="123"/>
        <end position="145"/>
    </location>
</feature>
<evidence type="ECO:0000313" key="4">
    <source>
        <dbReference type="Proteomes" id="UP000070501"/>
    </source>
</evidence>
<keyword evidence="2" id="KW-0732">Signal</keyword>
<name>A0A136IQ87_9PEZI</name>
<keyword evidence="4" id="KW-1185">Reference proteome</keyword>
<evidence type="ECO:0000313" key="3">
    <source>
        <dbReference type="EMBL" id="KXJ87087.1"/>
    </source>
</evidence>
<protein>
    <submittedName>
        <fullName evidence="3">Uncharacterized protein</fullName>
    </submittedName>
</protein>
<gene>
    <name evidence="3" type="ORF">Micbo1qcDRAFT_208484</name>
</gene>
<sequence length="407" mass="43081">MYKSLVFAPLLFLGAASQQIWVASRISRVNNTPSSTTSLSVAPSSISSTSSDAAQDVCLSSFTTTITPSISYFTVTTTRVEALTTTRTDNVVEVTTTSQTDTFSTTTSETELTTVSSTTIKTELDTTTETETRTETTTSTETSTVFTTETVRAPAKRSGNERGPALVNRQGSTATGLSTRLCDGVRPTTVTATARSSTVTVTSTVLTTGTVGLDVTTRSTTTTTQTDTDTITQLVTVTVTSLFTSTTDETSTTTFLETTTASTTETTTTTSTSTSVIPTETGIIRAQGSGFDGQYAILSGGVFYFLPRANAGSVVITPQGHIQLSGFDFYVHTIPGNPFIFYSSSASIAANGYPYVDASVGSDGRLSITRNGVRAYPLWCTSTPTTPQLADQVNPNCAEFSMYLERR</sequence>
<dbReference type="AlphaFoldDB" id="A0A136IQ87"/>
<reference evidence="4" key="1">
    <citation type="submission" date="2016-02" db="EMBL/GenBank/DDBJ databases">
        <title>Draft genome sequence of Microdochium bolleyi, a fungal endophyte of beachgrass.</title>
        <authorList>
            <consortium name="DOE Joint Genome Institute"/>
            <person name="David A.S."/>
            <person name="May G."/>
            <person name="Haridas S."/>
            <person name="Lim J."/>
            <person name="Wang M."/>
            <person name="Labutti K."/>
            <person name="Lipzen A."/>
            <person name="Barry K."/>
            <person name="Grigoriev I.V."/>
        </authorList>
    </citation>
    <scope>NUCLEOTIDE SEQUENCE [LARGE SCALE GENOMIC DNA]</scope>
    <source>
        <strain evidence="4">J235TASD1</strain>
    </source>
</reference>
<proteinExistence type="predicted"/>
<evidence type="ECO:0000256" key="1">
    <source>
        <dbReference type="SAM" id="MobiDB-lite"/>
    </source>
</evidence>
<feature type="signal peptide" evidence="2">
    <location>
        <begin position="1"/>
        <end position="17"/>
    </location>
</feature>
<dbReference type="Proteomes" id="UP000070501">
    <property type="component" value="Unassembled WGS sequence"/>
</dbReference>
<evidence type="ECO:0000256" key="2">
    <source>
        <dbReference type="SAM" id="SignalP"/>
    </source>
</evidence>
<dbReference type="EMBL" id="KQ964264">
    <property type="protein sequence ID" value="KXJ87087.1"/>
    <property type="molecule type" value="Genomic_DNA"/>
</dbReference>